<dbReference type="PROSITE" id="PS01304">
    <property type="entry name" value="UBIH"/>
    <property type="match status" value="1"/>
</dbReference>
<dbReference type="AlphaFoldDB" id="A0A0Q0YX46"/>
<evidence type="ECO:0000313" key="10">
    <source>
        <dbReference type="EMBL" id="KQB00247.1"/>
    </source>
</evidence>
<dbReference type="GO" id="GO:0006744">
    <property type="term" value="P:ubiquinone biosynthetic process"/>
    <property type="evidence" value="ECO:0007669"/>
    <property type="project" value="UniProtKB-UniPathway"/>
</dbReference>
<dbReference type="NCBIfam" id="TIGR01988">
    <property type="entry name" value="Ubi-OHases"/>
    <property type="match status" value="1"/>
</dbReference>
<dbReference type="GeneID" id="94012878"/>
<dbReference type="UniPathway" id="UPA00232"/>
<dbReference type="FunFam" id="3.50.50.60:FF:000021">
    <property type="entry name" value="Ubiquinone biosynthesis monooxygenase COQ6"/>
    <property type="match status" value="1"/>
</dbReference>
<evidence type="ECO:0000256" key="7">
    <source>
        <dbReference type="ARBA" id="ARBA00023033"/>
    </source>
</evidence>
<dbReference type="PATRIC" id="fig|1481663.12.peg.1906"/>
<keyword evidence="6" id="KW-0560">Oxidoreductase</keyword>
<evidence type="ECO:0000256" key="2">
    <source>
        <dbReference type="ARBA" id="ARBA00004749"/>
    </source>
</evidence>
<dbReference type="Pfam" id="PF01494">
    <property type="entry name" value="FAD_binding_3"/>
    <property type="match status" value="1"/>
</dbReference>
<dbReference type="InterPro" id="IPR051205">
    <property type="entry name" value="UbiH/COQ6_monooxygenase"/>
</dbReference>
<comment type="pathway">
    <text evidence="2">Cofactor biosynthesis; ubiquinone biosynthesis.</text>
</comment>
<dbReference type="NCBIfam" id="TIGR01984">
    <property type="entry name" value="UbiH"/>
    <property type="match status" value="1"/>
</dbReference>
<dbReference type="GO" id="GO:0110142">
    <property type="term" value="C:ubiquinone biosynthesis complex"/>
    <property type="evidence" value="ECO:0007669"/>
    <property type="project" value="UniProtKB-ARBA"/>
</dbReference>
<evidence type="ECO:0000256" key="3">
    <source>
        <dbReference type="ARBA" id="ARBA00005349"/>
    </source>
</evidence>
<dbReference type="EMBL" id="LBGP01000018">
    <property type="protein sequence ID" value="KQB00247.1"/>
    <property type="molecule type" value="Genomic_DNA"/>
</dbReference>
<evidence type="ECO:0000256" key="5">
    <source>
        <dbReference type="ARBA" id="ARBA00022827"/>
    </source>
</evidence>
<evidence type="ECO:0000259" key="9">
    <source>
        <dbReference type="Pfam" id="PF01494"/>
    </source>
</evidence>
<gene>
    <name evidence="10" type="ORF">XV92_15540</name>
</gene>
<name>A0A0Q0YX46_VIBMT</name>
<dbReference type="PRINTS" id="PR00420">
    <property type="entry name" value="RNGMNOXGNASE"/>
</dbReference>
<evidence type="ECO:0000313" key="11">
    <source>
        <dbReference type="Proteomes" id="UP000050491"/>
    </source>
</evidence>
<feature type="domain" description="FAD-binding" evidence="9">
    <location>
        <begin position="15"/>
        <end position="348"/>
    </location>
</feature>
<dbReference type="NCBIfam" id="NF004356">
    <property type="entry name" value="PRK05732.1"/>
    <property type="match status" value="1"/>
</dbReference>
<dbReference type="InterPro" id="IPR036188">
    <property type="entry name" value="FAD/NAD-bd_sf"/>
</dbReference>
<evidence type="ECO:0000256" key="6">
    <source>
        <dbReference type="ARBA" id="ARBA00023002"/>
    </source>
</evidence>
<dbReference type="GO" id="GO:0008681">
    <property type="term" value="F:2-octaprenyl-6-methoxyphenol hydroxylase activity"/>
    <property type="evidence" value="ECO:0007669"/>
    <property type="project" value="InterPro"/>
</dbReference>
<dbReference type="Gene3D" id="3.50.50.60">
    <property type="entry name" value="FAD/NAD(P)-binding domain"/>
    <property type="match status" value="2"/>
</dbReference>
<dbReference type="Proteomes" id="UP000050491">
    <property type="component" value="Unassembled WGS sequence"/>
</dbReference>
<comment type="caution">
    <text evidence="10">The sequence shown here is derived from an EMBL/GenBank/DDBJ whole genome shotgun (WGS) entry which is preliminary data.</text>
</comment>
<organism evidence="10 11">
    <name type="scientific">Vibrio metoecus</name>
    <dbReference type="NCBI Taxonomy" id="1481663"/>
    <lineage>
        <taxon>Bacteria</taxon>
        <taxon>Pseudomonadati</taxon>
        <taxon>Pseudomonadota</taxon>
        <taxon>Gammaproteobacteria</taxon>
        <taxon>Vibrionales</taxon>
        <taxon>Vibrionaceae</taxon>
        <taxon>Vibrio</taxon>
    </lineage>
</organism>
<dbReference type="OrthoDB" id="9769565at2"/>
<keyword evidence="5" id="KW-0274">FAD</keyword>
<dbReference type="PANTHER" id="PTHR43876">
    <property type="entry name" value="UBIQUINONE BIOSYNTHESIS MONOOXYGENASE COQ6, MITOCHONDRIAL"/>
    <property type="match status" value="1"/>
</dbReference>
<keyword evidence="4" id="KW-0285">Flavoprotein</keyword>
<evidence type="ECO:0000256" key="1">
    <source>
        <dbReference type="ARBA" id="ARBA00001974"/>
    </source>
</evidence>
<accession>A0A0Q0YX46</accession>
<dbReference type="PANTHER" id="PTHR43876:SF8">
    <property type="entry name" value="2-OCTAPRENYL-6-METHOXYPHENOL HYDROXYLASE"/>
    <property type="match status" value="1"/>
</dbReference>
<dbReference type="InterPro" id="IPR018168">
    <property type="entry name" value="Ubi_Hdrlase_CS"/>
</dbReference>
<evidence type="ECO:0000256" key="8">
    <source>
        <dbReference type="ARBA" id="ARBA00065734"/>
    </source>
</evidence>
<protein>
    <submittedName>
        <fullName evidence="10">2-octaprenyl-6-methoxyphenyl hydroxylase</fullName>
    </submittedName>
</protein>
<dbReference type="InterPro" id="IPR011295">
    <property type="entry name" value="UbiH"/>
</dbReference>
<dbReference type="InterPro" id="IPR010971">
    <property type="entry name" value="UbiH/COQ6"/>
</dbReference>
<comment type="subunit">
    <text evidence="8">Component of the Ubi complex metabolon, which regroups five ubiquinone biosynthesis proteins (UbiE, UbiF, UbiG, UbiH and UbiI) and two accessory factors (UbiK and the lipid-binding protein UbiJ).</text>
</comment>
<dbReference type="RefSeq" id="WP_055065142.1">
    <property type="nucleotide sequence ID" value="NZ_CP129421.1"/>
</dbReference>
<proteinExistence type="inferred from homology"/>
<dbReference type="SUPFAM" id="SSF51905">
    <property type="entry name" value="FAD/NAD(P)-binding domain"/>
    <property type="match status" value="1"/>
</dbReference>
<dbReference type="GO" id="GO:0071949">
    <property type="term" value="F:FAD binding"/>
    <property type="evidence" value="ECO:0007669"/>
    <property type="project" value="InterPro"/>
</dbReference>
<evidence type="ECO:0000256" key="4">
    <source>
        <dbReference type="ARBA" id="ARBA00022630"/>
    </source>
</evidence>
<reference evidence="10 11" key="1">
    <citation type="journal article" date="2015" name="Genome Biol. Evol.">
        <title>The Dynamics of Genetic Interactions between Vibrio metoecus and Vibrio cholerae, Two Close Relatives Co-Occurring in the Environment.</title>
        <authorList>
            <person name="Orata F.D."/>
            <person name="Kirchberger P.C."/>
            <person name="Meheust R."/>
            <person name="Barlow E.J."/>
            <person name="Tarr C.L."/>
            <person name="Boucher Y."/>
        </authorList>
    </citation>
    <scope>NUCLEOTIDE SEQUENCE [LARGE SCALE GENOMIC DNA]</scope>
    <source>
        <strain evidence="10 11">YB5B04</strain>
    </source>
</reference>
<sequence>MTESKQPTLSKSNHFDVIIAGGAMAGATLALALHQLSQGKLKVAVIEAFATDHSAHPGFDARSIALSYGTVQILQDLQLWSSLRPFATPIEHIHVSDQSHAGMTEIRRKSLGVEALGYVVELADVGRVYAERMDQCSSIQQFVPSRVVNITREQELVTVQLDSGEVLQGKLLVAADGAMSTCCQALGLTMQEHDFEQVALITNIISSQPHAGRAFERFTPHGPVALLPMSQDRLSLVWCLPPEQVAHWQHCSDAEFLQGLQQAFGWRLGELTHAGERSVYPLILRYREQTISHRFAMVGNAAQTLHPIAGQGFNLGIRDVATLAEEITQSDDAGDYALLQRFYQRRQADRTATITLTTGLVHTFSNDWLPMRIGRNLGLMAMDNLPVLKTPLLRRTLGIVNR</sequence>
<dbReference type="InterPro" id="IPR002938">
    <property type="entry name" value="FAD-bd"/>
</dbReference>
<comment type="similarity">
    <text evidence="3">Belongs to the UbiH/COQ6 family.</text>
</comment>
<comment type="cofactor">
    <cofactor evidence="1">
        <name>FAD</name>
        <dbReference type="ChEBI" id="CHEBI:57692"/>
    </cofactor>
</comment>
<keyword evidence="7" id="KW-0503">Monooxygenase</keyword>
<dbReference type="FunFam" id="3.50.50.60:FF:000123">
    <property type="entry name" value="2-octaprenyl-6-methoxyphenyl hydroxylase"/>
    <property type="match status" value="1"/>
</dbReference>